<keyword evidence="3" id="KW-0902">Two-component regulatory system</keyword>
<dbReference type="SUPFAM" id="SSF55874">
    <property type="entry name" value="ATPase domain of HSP90 chaperone/DNA topoisomerase II/histidine kinase"/>
    <property type="match status" value="1"/>
</dbReference>
<reference evidence="5" key="1">
    <citation type="journal article" date="2014" name="Int. J. Syst. Evol. Microbiol.">
        <title>Complete genome sequence of Corynebacterium casei LMG S-19264T (=DSM 44701T), isolated from a smear-ripened cheese.</title>
        <authorList>
            <consortium name="US DOE Joint Genome Institute (JGI-PGF)"/>
            <person name="Walter F."/>
            <person name="Albersmeier A."/>
            <person name="Kalinowski J."/>
            <person name="Ruckert C."/>
        </authorList>
    </citation>
    <scope>NUCLEOTIDE SEQUENCE</scope>
    <source>
        <strain evidence="5">JCM 4815</strain>
    </source>
</reference>
<dbReference type="InterPro" id="IPR036890">
    <property type="entry name" value="HATPase_C_sf"/>
</dbReference>
<evidence type="ECO:0000313" key="5">
    <source>
        <dbReference type="EMBL" id="GGZ21199.1"/>
    </source>
</evidence>
<evidence type="ECO:0000313" key="6">
    <source>
        <dbReference type="Proteomes" id="UP000622166"/>
    </source>
</evidence>
<dbReference type="Proteomes" id="UP000622166">
    <property type="component" value="Unassembled WGS sequence"/>
</dbReference>
<proteinExistence type="predicted"/>
<comment type="caution">
    <text evidence="5">The sequence shown here is derived from an EMBL/GenBank/DDBJ whole genome shotgun (WGS) entry which is preliminary data.</text>
</comment>
<reference evidence="5" key="2">
    <citation type="submission" date="2020-09" db="EMBL/GenBank/DDBJ databases">
        <authorList>
            <person name="Sun Q."/>
            <person name="Ohkuma M."/>
        </authorList>
    </citation>
    <scope>NUCLEOTIDE SEQUENCE</scope>
    <source>
        <strain evidence="5">JCM 4815</strain>
    </source>
</reference>
<dbReference type="InterPro" id="IPR011712">
    <property type="entry name" value="Sig_transdc_His_kin_sub3_dim/P"/>
</dbReference>
<dbReference type="EMBL" id="BMVW01000009">
    <property type="protein sequence ID" value="GGZ21199.1"/>
    <property type="molecule type" value="Genomic_DNA"/>
</dbReference>
<dbReference type="Gene3D" id="3.30.565.10">
    <property type="entry name" value="Histidine kinase-like ATPase, C-terminal domain"/>
    <property type="match status" value="1"/>
</dbReference>
<dbReference type="GO" id="GO:0046983">
    <property type="term" value="F:protein dimerization activity"/>
    <property type="evidence" value="ECO:0007669"/>
    <property type="project" value="InterPro"/>
</dbReference>
<dbReference type="SMART" id="SM00387">
    <property type="entry name" value="HATPase_c"/>
    <property type="match status" value="1"/>
</dbReference>
<dbReference type="Pfam" id="PF07730">
    <property type="entry name" value="HisKA_3"/>
    <property type="match status" value="1"/>
</dbReference>
<keyword evidence="2" id="KW-0418">Kinase</keyword>
<dbReference type="Gene3D" id="1.20.5.1930">
    <property type="match status" value="1"/>
</dbReference>
<dbReference type="AlphaFoldDB" id="A0A918UMN6"/>
<dbReference type="PANTHER" id="PTHR24421">
    <property type="entry name" value="NITRATE/NITRITE SENSOR PROTEIN NARX-RELATED"/>
    <property type="match status" value="1"/>
</dbReference>
<evidence type="ECO:0000259" key="4">
    <source>
        <dbReference type="SMART" id="SM00387"/>
    </source>
</evidence>
<keyword evidence="6" id="KW-1185">Reference proteome</keyword>
<evidence type="ECO:0000256" key="3">
    <source>
        <dbReference type="ARBA" id="ARBA00023012"/>
    </source>
</evidence>
<dbReference type="InterPro" id="IPR003594">
    <property type="entry name" value="HATPase_dom"/>
</dbReference>
<protein>
    <recommendedName>
        <fullName evidence="4">Histidine kinase/HSP90-like ATPase domain-containing protein</fullName>
    </recommendedName>
</protein>
<dbReference type="GO" id="GO:0000155">
    <property type="term" value="F:phosphorelay sensor kinase activity"/>
    <property type="evidence" value="ECO:0007669"/>
    <property type="project" value="InterPro"/>
</dbReference>
<feature type="domain" description="Histidine kinase/HSP90-like ATPase" evidence="4">
    <location>
        <begin position="262"/>
        <end position="356"/>
    </location>
</feature>
<dbReference type="Pfam" id="PF02518">
    <property type="entry name" value="HATPase_c"/>
    <property type="match status" value="1"/>
</dbReference>
<sequence length="363" mass="39631">MVKRREACSRVAEVLEARVDEILAAYEASLRSDHMESAADESDVQRHLDHARGILARVVSEMRHATGATAAVHSVHTRFRPDGLPYERAGDFSRTPALFDAAVHTLLGGAGETGRESTEDITGALSLLHRRIVERQSTVSRAHLDSLLEQAGRAKAEERRRIARELHDEVAGYLGSALNLLDLHDLYRDSHPDLARQRLDAARDTIVQSLGNLRDVMSGLRPLFSPEPLRTALTKDLEAMGGAHPPDLRVSVVGDESWLPAGVAKEVYLIVREAQRNAVRHARASAIKVEVRIEPDRILASVEDDGVGFDPGPAPPQGHGGLLSMRERAELLGGSVVLESWPGGGCRVLIRLLLKGERSGRHA</sequence>
<dbReference type="InterPro" id="IPR050482">
    <property type="entry name" value="Sensor_HK_TwoCompSys"/>
</dbReference>
<evidence type="ECO:0000256" key="2">
    <source>
        <dbReference type="ARBA" id="ARBA00022777"/>
    </source>
</evidence>
<organism evidence="5 6">
    <name type="scientific">Streptomyces poonensis</name>
    <dbReference type="NCBI Taxonomy" id="68255"/>
    <lineage>
        <taxon>Bacteria</taxon>
        <taxon>Bacillati</taxon>
        <taxon>Actinomycetota</taxon>
        <taxon>Actinomycetes</taxon>
        <taxon>Kitasatosporales</taxon>
        <taxon>Streptomycetaceae</taxon>
        <taxon>Streptomyces</taxon>
    </lineage>
</organism>
<accession>A0A918UMN6</accession>
<dbReference type="CDD" id="cd16917">
    <property type="entry name" value="HATPase_UhpB-NarQ-NarX-like"/>
    <property type="match status" value="1"/>
</dbReference>
<keyword evidence="1" id="KW-0808">Transferase</keyword>
<gene>
    <name evidence="5" type="ORF">GCM10010365_46960</name>
</gene>
<evidence type="ECO:0000256" key="1">
    <source>
        <dbReference type="ARBA" id="ARBA00022679"/>
    </source>
</evidence>
<name>A0A918UMN6_9ACTN</name>
<dbReference type="GO" id="GO:0016020">
    <property type="term" value="C:membrane"/>
    <property type="evidence" value="ECO:0007669"/>
    <property type="project" value="InterPro"/>
</dbReference>